<keyword evidence="2" id="KW-1185">Reference proteome</keyword>
<dbReference type="EMBL" id="JAHRIQ010106660">
    <property type="protein sequence ID" value="MEQ2256202.1"/>
    <property type="molecule type" value="Genomic_DNA"/>
</dbReference>
<proteinExistence type="predicted"/>
<reference evidence="1 2" key="1">
    <citation type="submission" date="2021-06" db="EMBL/GenBank/DDBJ databases">
        <authorList>
            <person name="Palmer J.M."/>
        </authorList>
    </citation>
    <scope>NUCLEOTIDE SEQUENCE [LARGE SCALE GENOMIC DNA]</scope>
    <source>
        <strain evidence="2">if_2019</strain>
        <tissue evidence="1">Muscle</tissue>
    </source>
</reference>
<organism evidence="1 2">
    <name type="scientific">Ilyodon furcidens</name>
    <name type="common">goldbreast splitfin</name>
    <dbReference type="NCBI Taxonomy" id="33524"/>
    <lineage>
        <taxon>Eukaryota</taxon>
        <taxon>Metazoa</taxon>
        <taxon>Chordata</taxon>
        <taxon>Craniata</taxon>
        <taxon>Vertebrata</taxon>
        <taxon>Euteleostomi</taxon>
        <taxon>Actinopterygii</taxon>
        <taxon>Neopterygii</taxon>
        <taxon>Teleostei</taxon>
        <taxon>Neoteleostei</taxon>
        <taxon>Acanthomorphata</taxon>
        <taxon>Ovalentaria</taxon>
        <taxon>Atherinomorphae</taxon>
        <taxon>Cyprinodontiformes</taxon>
        <taxon>Goodeidae</taxon>
        <taxon>Ilyodon</taxon>
    </lineage>
</organism>
<evidence type="ECO:0000313" key="2">
    <source>
        <dbReference type="Proteomes" id="UP001482620"/>
    </source>
</evidence>
<accession>A0ABV0VFZ9</accession>
<protein>
    <submittedName>
        <fullName evidence="1">Uncharacterized protein</fullName>
    </submittedName>
</protein>
<sequence length="100" mass="11083">MLASLLLPPPIDSLKGARGNMSFPVLRHWREVTERLAPFVYTQKHKLSGGICSVLLSVFFFSSFFSQQQQTQQQSANAADAADLSEYLLEVLLVLLADPS</sequence>
<comment type="caution">
    <text evidence="1">The sequence shown here is derived from an EMBL/GenBank/DDBJ whole genome shotgun (WGS) entry which is preliminary data.</text>
</comment>
<gene>
    <name evidence="1" type="ORF">ILYODFUR_021987</name>
</gene>
<name>A0ABV0VFZ9_9TELE</name>
<dbReference type="Proteomes" id="UP001482620">
    <property type="component" value="Unassembled WGS sequence"/>
</dbReference>
<evidence type="ECO:0000313" key="1">
    <source>
        <dbReference type="EMBL" id="MEQ2256202.1"/>
    </source>
</evidence>